<proteinExistence type="predicted"/>
<sequence length="63" mass="6530">MLHIGLFPDVILADAFERAGLPAISPAVADMGKGEAPLASSQRFCASNRRSSDCATPQVSGVE</sequence>
<comment type="caution">
    <text evidence="1">The sequence shown here is derived from an EMBL/GenBank/DDBJ whole genome shotgun (WGS) entry which is preliminary data.</text>
</comment>
<name>A0A656K130_PSESF</name>
<evidence type="ECO:0000313" key="1">
    <source>
        <dbReference type="EMBL" id="EPN64857.1"/>
    </source>
</evidence>
<protein>
    <submittedName>
        <fullName evidence="1">Uncharacterized protein</fullName>
    </submittedName>
</protein>
<dbReference type="EMBL" id="AOKF01000798">
    <property type="protein sequence ID" value="EPN64857.1"/>
    <property type="molecule type" value="Genomic_DNA"/>
</dbReference>
<dbReference type="AlphaFoldDB" id="A0A656K130"/>
<evidence type="ECO:0000313" key="2">
    <source>
        <dbReference type="Proteomes" id="UP000018849"/>
    </source>
</evidence>
<reference evidence="1 2" key="1">
    <citation type="journal article" date="2013" name="PLoS Pathog.">
        <title>Genomic analysis of the Kiwifruit pathogen Pseudomonas syringae pv. actinidiae provides insight into the origins of an emergent plant disease.</title>
        <authorList>
            <person name="McCann H.C."/>
            <person name="Rikkerink E.H."/>
            <person name="Bertels F."/>
            <person name="Fiers M."/>
            <person name="Lu A."/>
            <person name="Rees-George J."/>
            <person name="Andersen M.T."/>
            <person name="Gleave A.P."/>
            <person name="Haubold B."/>
            <person name="Wohlers M.W."/>
            <person name="Guttman D.S."/>
            <person name="Wang P.W."/>
            <person name="Straub C."/>
            <person name="Vanneste J.L."/>
            <person name="Rainey P.B."/>
            <person name="Templeton M.D."/>
        </authorList>
    </citation>
    <scope>NUCLEOTIDE SEQUENCE [LARGE SCALE GENOMIC DNA]</scope>
    <source>
        <strain evidence="1 2">ICMP 19096</strain>
    </source>
</reference>
<organism evidence="1 2">
    <name type="scientific">Pseudomonas syringae pv. actinidiae ICMP 19096</name>
    <dbReference type="NCBI Taxonomy" id="1194405"/>
    <lineage>
        <taxon>Bacteria</taxon>
        <taxon>Pseudomonadati</taxon>
        <taxon>Pseudomonadota</taxon>
        <taxon>Gammaproteobacteria</taxon>
        <taxon>Pseudomonadales</taxon>
        <taxon>Pseudomonadaceae</taxon>
        <taxon>Pseudomonas</taxon>
        <taxon>Pseudomonas syringae</taxon>
    </lineage>
</organism>
<accession>A0A656K130</accession>
<dbReference type="Proteomes" id="UP000018849">
    <property type="component" value="Unassembled WGS sequence"/>
</dbReference>
<gene>
    <name evidence="1" type="ORF">A245_09601</name>
</gene>